<accession>A0A9J5ZQ07</accession>
<name>A0A9J5ZQ07_SOLCO</name>
<reference evidence="1 2" key="1">
    <citation type="submission" date="2020-09" db="EMBL/GenBank/DDBJ databases">
        <title>De no assembly of potato wild relative species, Solanum commersonii.</title>
        <authorList>
            <person name="Cho K."/>
        </authorList>
    </citation>
    <scope>NUCLEOTIDE SEQUENCE [LARGE SCALE GENOMIC DNA]</scope>
    <source>
        <strain evidence="1">LZ3.2</strain>
        <tissue evidence="1">Leaf</tissue>
    </source>
</reference>
<dbReference type="AlphaFoldDB" id="A0A9J5ZQ07"/>
<comment type="caution">
    <text evidence="1">The sequence shown here is derived from an EMBL/GenBank/DDBJ whole genome shotgun (WGS) entry which is preliminary data.</text>
</comment>
<organism evidence="1 2">
    <name type="scientific">Solanum commersonii</name>
    <name type="common">Commerson's wild potato</name>
    <name type="synonym">Commerson's nightshade</name>
    <dbReference type="NCBI Taxonomy" id="4109"/>
    <lineage>
        <taxon>Eukaryota</taxon>
        <taxon>Viridiplantae</taxon>
        <taxon>Streptophyta</taxon>
        <taxon>Embryophyta</taxon>
        <taxon>Tracheophyta</taxon>
        <taxon>Spermatophyta</taxon>
        <taxon>Magnoliopsida</taxon>
        <taxon>eudicotyledons</taxon>
        <taxon>Gunneridae</taxon>
        <taxon>Pentapetalae</taxon>
        <taxon>asterids</taxon>
        <taxon>lamiids</taxon>
        <taxon>Solanales</taxon>
        <taxon>Solanaceae</taxon>
        <taxon>Solanoideae</taxon>
        <taxon>Solaneae</taxon>
        <taxon>Solanum</taxon>
    </lineage>
</organism>
<evidence type="ECO:0000313" key="1">
    <source>
        <dbReference type="EMBL" id="KAG5614127.1"/>
    </source>
</evidence>
<dbReference type="Proteomes" id="UP000824120">
    <property type="component" value="Chromosome 3"/>
</dbReference>
<evidence type="ECO:0000313" key="2">
    <source>
        <dbReference type="Proteomes" id="UP000824120"/>
    </source>
</evidence>
<keyword evidence="2" id="KW-1185">Reference proteome</keyword>
<gene>
    <name evidence="1" type="ORF">H5410_013951</name>
</gene>
<dbReference type="EMBL" id="JACXVP010000003">
    <property type="protein sequence ID" value="KAG5614127.1"/>
    <property type="molecule type" value="Genomic_DNA"/>
</dbReference>
<sequence length="97" mass="11363">MEKSYATQINFNLFYFFRRVGNVNKFELRESHVTFIGFLSSVEEENKVELRSLYSLIKPGCYAKIVDLQAILHSHTPLMNSTEIFRKKKGRDIISTQ</sequence>
<proteinExistence type="predicted"/>
<protein>
    <submittedName>
        <fullName evidence="1">Uncharacterized protein</fullName>
    </submittedName>
</protein>